<comment type="caution">
    <text evidence="2">The sequence shown here is derived from an EMBL/GenBank/DDBJ whole genome shotgun (WGS) entry which is preliminary data.</text>
</comment>
<dbReference type="Proteomes" id="UP000094165">
    <property type="component" value="Unassembled WGS sequence"/>
</dbReference>
<dbReference type="GO" id="GO:0006352">
    <property type="term" value="P:DNA-templated transcription initiation"/>
    <property type="evidence" value="ECO:0007669"/>
    <property type="project" value="InterPro"/>
</dbReference>
<dbReference type="NCBIfam" id="TIGR02937">
    <property type="entry name" value="sigma70-ECF"/>
    <property type="match status" value="1"/>
</dbReference>
<dbReference type="GO" id="GO:0003700">
    <property type="term" value="F:DNA-binding transcription factor activity"/>
    <property type="evidence" value="ECO:0007669"/>
    <property type="project" value="InterPro"/>
</dbReference>
<accession>A0A1E5CXM3</accession>
<name>A0A1E5CXM3_9VIBR</name>
<dbReference type="InterPro" id="IPR014284">
    <property type="entry name" value="RNA_pol_sigma-70_dom"/>
</dbReference>
<feature type="domain" description="RNA polymerase sigma-70 ECF-like HTH" evidence="1">
    <location>
        <begin position="4"/>
        <end position="186"/>
    </location>
</feature>
<dbReference type="AlphaFoldDB" id="A0A1E5CXM3"/>
<protein>
    <submittedName>
        <fullName evidence="2">RNA polymerase subunit sigma</fullName>
    </submittedName>
</protein>
<dbReference type="InterPro" id="IPR013324">
    <property type="entry name" value="RNA_pol_sigma_r3/r4-like"/>
</dbReference>
<evidence type="ECO:0000313" key="2">
    <source>
        <dbReference type="EMBL" id="OEE75544.1"/>
    </source>
</evidence>
<dbReference type="EMBL" id="AJYW02000149">
    <property type="protein sequence ID" value="OEE75544.1"/>
    <property type="molecule type" value="Genomic_DNA"/>
</dbReference>
<reference evidence="2 3" key="1">
    <citation type="journal article" date="2012" name="Science">
        <title>Ecological populations of bacteria act as socially cohesive units of antibiotic production and resistance.</title>
        <authorList>
            <person name="Cordero O.X."/>
            <person name="Wildschutte H."/>
            <person name="Kirkup B."/>
            <person name="Proehl S."/>
            <person name="Ngo L."/>
            <person name="Hussain F."/>
            <person name="Le Roux F."/>
            <person name="Mincer T."/>
            <person name="Polz M.F."/>
        </authorList>
    </citation>
    <scope>NUCLEOTIDE SEQUENCE [LARGE SCALE GENOMIC DNA]</scope>
    <source>
        <strain evidence="2 3">FF-238</strain>
    </source>
</reference>
<proteinExistence type="predicted"/>
<gene>
    <name evidence="2" type="ORF">A130_05475</name>
</gene>
<dbReference type="InterPro" id="IPR011517">
    <property type="entry name" value="RNA_pol_sigma70_ECF-like"/>
</dbReference>
<sequence>MANSLTQIIQQWQSGNKQAESELYQFAYLQLRKIAQQERDRSAVKHGIDNEVLADSVNSTTALIHDAYLKMSHSDLSDVSNKREFFLMAAKVMRQILIDNARSLQAKKRQQLTSIPNLHDDKFEQLIIVDKALDRFSVQYPRQSNALKLKYLMGMRNQEISQLLECSDSLIEKDLKFSRCWLQSRMA</sequence>
<dbReference type="Pfam" id="PF07638">
    <property type="entry name" value="Sigma70_ECF"/>
    <property type="match status" value="1"/>
</dbReference>
<organism evidence="2 3">
    <name type="scientific">Vibrio genomosp. F6 str. FF-238</name>
    <dbReference type="NCBI Taxonomy" id="1191298"/>
    <lineage>
        <taxon>Bacteria</taxon>
        <taxon>Pseudomonadati</taxon>
        <taxon>Pseudomonadota</taxon>
        <taxon>Gammaproteobacteria</taxon>
        <taxon>Vibrionales</taxon>
        <taxon>Vibrionaceae</taxon>
        <taxon>Vibrio</taxon>
    </lineage>
</organism>
<evidence type="ECO:0000259" key="1">
    <source>
        <dbReference type="Pfam" id="PF07638"/>
    </source>
</evidence>
<dbReference type="RefSeq" id="WP_017052091.1">
    <property type="nucleotide sequence ID" value="NZ_AJYW02000149.1"/>
</dbReference>
<dbReference type="SUPFAM" id="SSF88659">
    <property type="entry name" value="Sigma3 and sigma4 domains of RNA polymerase sigma factors"/>
    <property type="match status" value="1"/>
</dbReference>
<keyword evidence="3" id="KW-1185">Reference proteome</keyword>
<dbReference type="InterPro" id="IPR053812">
    <property type="entry name" value="HTH_Sigma70_ECF-like"/>
</dbReference>
<dbReference type="NCBIfam" id="TIGR02999">
    <property type="entry name" value="Sig-70_X6"/>
    <property type="match status" value="1"/>
</dbReference>
<evidence type="ECO:0000313" key="3">
    <source>
        <dbReference type="Proteomes" id="UP000094165"/>
    </source>
</evidence>